<accession>A0AAE0UGL6</accession>
<reference evidence="2" key="1">
    <citation type="journal article" date="2023" name="Mol. Phylogenet. Evol.">
        <title>Genome-scale phylogeny and comparative genomics of the fungal order Sordariales.</title>
        <authorList>
            <person name="Hensen N."/>
            <person name="Bonometti L."/>
            <person name="Westerberg I."/>
            <person name="Brannstrom I.O."/>
            <person name="Guillou S."/>
            <person name="Cros-Aarteil S."/>
            <person name="Calhoun S."/>
            <person name="Haridas S."/>
            <person name="Kuo A."/>
            <person name="Mondo S."/>
            <person name="Pangilinan J."/>
            <person name="Riley R."/>
            <person name="LaButti K."/>
            <person name="Andreopoulos B."/>
            <person name="Lipzen A."/>
            <person name="Chen C."/>
            <person name="Yan M."/>
            <person name="Daum C."/>
            <person name="Ng V."/>
            <person name="Clum A."/>
            <person name="Steindorff A."/>
            <person name="Ohm R.A."/>
            <person name="Martin F."/>
            <person name="Silar P."/>
            <person name="Natvig D.O."/>
            <person name="Lalanne C."/>
            <person name="Gautier V."/>
            <person name="Ament-Velasquez S.L."/>
            <person name="Kruys A."/>
            <person name="Hutchinson M.I."/>
            <person name="Powell A.J."/>
            <person name="Barry K."/>
            <person name="Miller A.N."/>
            <person name="Grigoriev I.V."/>
            <person name="Debuchy R."/>
            <person name="Gladieux P."/>
            <person name="Hiltunen Thoren M."/>
            <person name="Johannesson H."/>
        </authorList>
    </citation>
    <scope>NUCLEOTIDE SEQUENCE</scope>
    <source>
        <strain evidence="2">FGSC 1904</strain>
    </source>
</reference>
<keyword evidence="3" id="KW-1185">Reference proteome</keyword>
<dbReference type="Proteomes" id="UP001281003">
    <property type="component" value="Unassembled WGS sequence"/>
</dbReference>
<sequence length="1213" mass="136967">MRSSRRSDAVNKERLGGRLSHVTRLARNLLDESGNEVEVEEDIANEQDVEQYAEDGVEDVVMTDPASPPAGNDDEVAMQGIEWSGGIGSSPPSPGGHWSESQSESTSEEEEEEDDGIIDIEELRNSNLDDIVAQAAREDIPLNELLGAGWYEDRIFVAIDSEPSDEDEDEEGPKPIRPKEEGDTSTILPIHQNKEIKLSEFEMALASFADLTGLSRQLWDALREVLLLIKGNDGETPNMLKRLPPQLSTLRKRMQDRMPMMNMREAKIPVDVLKMPSLPPNLKPEERQKIEILRQRYEANKAVGVAQKAAKAAAKAKGRNSNEARTLARAAERAQARANELNKTTTAVKTGITDEEGVDLSKVVLPAFATPLTFFDPPTLFRNIVASDIGNRAHSGPGHFVDLPREFYESHAWLSSVRTTSGRYAHIILKSSDNDDNEENGPPIFPSDWVFYRCTKLPERCPLACNNVPDSRVHLDAHIGRVYGVGLDRRRRPCTTDSEQMCLQIQEAYRRKSPALQRFLDMGIITPEQQPRELILVDHLTYIPETKAFAHTDVYVDHYSGEDHRNPDSSLNQPAKPRLGRQQSKRPPPKQEAPLPKYNNPNCGFKGPRGTKFCRCCFTSKGAGRRNDPDAQINFDTTTNGRYHFQILEMQQNMATMNDTAAAKYGTQWGIKDPFPALVNLSPSLDIVMSRPYDAAHSEFNGIAQMIHELLCDSILTPTGKAEYAVQLRAWPFPPGWQRLQSPFSHRLSWQMVHYGRWLIIAPAMLLHWLKRERMRAQFYDRVVATGRDPVELIVETLAKMAKSTSTLMGVKLSKQDYHQIDNIVHEARHMYNQLHFMASASIMSVDISSVVGTPDVGNSGSDAETPTGSGDGDGGGSTPSQSQPPGSVRGQKRADKYEKLTVRPNVHVGIHYKDFAKEYSLPVNCSTLTGEDAHRYFKRRVYETNYSNVEKVLLMKVNFQQTARLLLLGSFREDDPELTTAMIDLSRQCPTLFDMVLSHSDRSDLDDQNEGDEDEDQAEDASDLNHLVPCIVNKLRSKKKKALGCHVANEGQRLPLRTTLDDMTARWSRLLRHAYHYDFGAPLGEPSFFENTVIKWAEKFSFTDSASRRRFTFKCGDYIQYVSRSDTPKQYRIGRIDRVFEQDYYTKSHVFILITPIRHTNRRHHILDLNIMEELTDEPVIIGLTAVQPVTLYMVHVDGVGIVWVDWDIYTL</sequence>
<evidence type="ECO:0000313" key="3">
    <source>
        <dbReference type="Proteomes" id="UP001281003"/>
    </source>
</evidence>
<reference evidence="2" key="2">
    <citation type="submission" date="2023-07" db="EMBL/GenBank/DDBJ databases">
        <authorList>
            <consortium name="Lawrence Berkeley National Laboratory"/>
            <person name="Haridas S."/>
            <person name="Hensen N."/>
            <person name="Bonometti L."/>
            <person name="Westerberg I."/>
            <person name="Brannstrom I.O."/>
            <person name="Guillou S."/>
            <person name="Cros-Aarteil S."/>
            <person name="Calhoun S."/>
            <person name="Kuo A."/>
            <person name="Mondo S."/>
            <person name="Pangilinan J."/>
            <person name="Riley R."/>
            <person name="LaButti K."/>
            <person name="Andreopoulos B."/>
            <person name="Lipzen A."/>
            <person name="Chen C."/>
            <person name="Yanf M."/>
            <person name="Daum C."/>
            <person name="Ng V."/>
            <person name="Clum A."/>
            <person name="Steindorff A."/>
            <person name="Ohm R."/>
            <person name="Martin F."/>
            <person name="Silar P."/>
            <person name="Natvig D."/>
            <person name="Lalanne C."/>
            <person name="Gautier V."/>
            <person name="Ament-velasquez S.L."/>
            <person name="Kruys A."/>
            <person name="Hutchinson M.I."/>
            <person name="Powell A.J."/>
            <person name="Barry K."/>
            <person name="Miller A.N."/>
            <person name="Grigoriev I.V."/>
            <person name="Debuchy R."/>
            <person name="Gladieux P."/>
            <person name="Thoren M.H."/>
            <person name="Johannesson H."/>
        </authorList>
    </citation>
    <scope>NUCLEOTIDE SEQUENCE</scope>
    <source>
        <strain evidence="2">FGSC 1904</strain>
    </source>
</reference>
<feature type="compositionally biased region" description="Acidic residues" evidence="1">
    <location>
        <begin position="162"/>
        <end position="171"/>
    </location>
</feature>
<feature type="region of interest" description="Disordered" evidence="1">
    <location>
        <begin position="161"/>
        <end position="184"/>
    </location>
</feature>
<feature type="region of interest" description="Disordered" evidence="1">
    <location>
        <begin position="559"/>
        <end position="603"/>
    </location>
</feature>
<evidence type="ECO:0000256" key="1">
    <source>
        <dbReference type="SAM" id="MobiDB-lite"/>
    </source>
</evidence>
<feature type="compositionally biased region" description="Polar residues" evidence="1">
    <location>
        <begin position="854"/>
        <end position="865"/>
    </location>
</feature>
<feature type="region of interest" description="Disordered" evidence="1">
    <location>
        <begin position="854"/>
        <end position="897"/>
    </location>
</feature>
<feature type="compositionally biased region" description="Basic and acidic residues" evidence="1">
    <location>
        <begin position="172"/>
        <end position="182"/>
    </location>
</feature>
<comment type="caution">
    <text evidence="2">The sequence shown here is derived from an EMBL/GenBank/DDBJ whole genome shotgun (WGS) entry which is preliminary data.</text>
</comment>
<evidence type="ECO:0000313" key="2">
    <source>
        <dbReference type="EMBL" id="KAK3403030.1"/>
    </source>
</evidence>
<dbReference type="EMBL" id="JAUTDP010000001">
    <property type="protein sequence ID" value="KAK3403030.1"/>
    <property type="molecule type" value="Genomic_DNA"/>
</dbReference>
<dbReference type="AlphaFoldDB" id="A0AAE0UGL6"/>
<feature type="compositionally biased region" description="Low complexity" evidence="1">
    <location>
        <begin position="95"/>
        <end position="105"/>
    </location>
</feature>
<feature type="compositionally biased region" description="Low complexity" evidence="1">
    <location>
        <begin position="879"/>
        <end position="888"/>
    </location>
</feature>
<organism evidence="2 3">
    <name type="scientific">Sordaria brevicollis</name>
    <dbReference type="NCBI Taxonomy" id="83679"/>
    <lineage>
        <taxon>Eukaryota</taxon>
        <taxon>Fungi</taxon>
        <taxon>Dikarya</taxon>
        <taxon>Ascomycota</taxon>
        <taxon>Pezizomycotina</taxon>
        <taxon>Sordariomycetes</taxon>
        <taxon>Sordariomycetidae</taxon>
        <taxon>Sordariales</taxon>
        <taxon>Sordariaceae</taxon>
        <taxon>Sordaria</taxon>
    </lineage>
</organism>
<name>A0AAE0UGL6_SORBR</name>
<protein>
    <submittedName>
        <fullName evidence="2">Uncharacterized protein</fullName>
    </submittedName>
</protein>
<feature type="compositionally biased region" description="Acidic residues" evidence="1">
    <location>
        <begin position="106"/>
        <end position="118"/>
    </location>
</feature>
<gene>
    <name evidence="2" type="ORF">B0T20DRAFT_449951</name>
</gene>
<feature type="region of interest" description="Disordered" evidence="1">
    <location>
        <begin position="59"/>
        <end position="118"/>
    </location>
</feature>
<proteinExistence type="predicted"/>